<dbReference type="RefSeq" id="WP_212508025.1">
    <property type="nucleotide sequence ID" value="NZ_CP060696.1"/>
</dbReference>
<evidence type="ECO:0000313" key="2">
    <source>
        <dbReference type="EMBL" id="QNO18955.1"/>
    </source>
</evidence>
<sequence length="191" mass="22114">MELEFDEALHQYKMGGIIFPSVTQVMQPLHDKVYGTDISPMTMEKAADRGTRVHRSIEQYEKFGFKSADEDCKPYFDAYLQFKHDFPAKVIASEKRFYHKAFMYAGTCDLVMQIGETNILADIKTTQSVHRKMWSVQLAAYAEGLKAFDSTLIHKMGVIHLKKDGTYTWYELKPDFSTFLACLQIHNFKED</sequence>
<evidence type="ECO:0000256" key="1">
    <source>
        <dbReference type="ARBA" id="ARBA00022801"/>
    </source>
</evidence>
<gene>
    <name evidence="2" type="ORF">H6X83_04840</name>
</gene>
<keyword evidence="3" id="KW-1185">Reference proteome</keyword>
<reference evidence="2 3" key="1">
    <citation type="submission" date="2020-08" db="EMBL/GenBank/DDBJ databases">
        <authorList>
            <person name="Ren C."/>
            <person name="Gu Y."/>
            <person name="Xu Y."/>
        </authorList>
    </citation>
    <scope>NUCLEOTIDE SEQUENCE [LARGE SCALE GENOMIC DNA]</scope>
    <source>
        <strain evidence="2 3">LBM18003</strain>
    </source>
</reference>
<evidence type="ECO:0000313" key="3">
    <source>
        <dbReference type="Proteomes" id="UP000516046"/>
    </source>
</evidence>
<accession>A0A7G9WJU3</accession>
<protein>
    <recommendedName>
        <fullName evidence="4">PD-(D/E)XK endonuclease-like domain-containing protein</fullName>
    </recommendedName>
</protein>
<keyword evidence="1" id="KW-0378">Hydrolase</keyword>
<evidence type="ECO:0008006" key="4">
    <source>
        <dbReference type="Google" id="ProtNLM"/>
    </source>
</evidence>
<organism evidence="2 3">
    <name type="scientific">Caproicibacterium amylolyticum</name>
    <dbReference type="NCBI Taxonomy" id="2766537"/>
    <lineage>
        <taxon>Bacteria</taxon>
        <taxon>Bacillati</taxon>
        <taxon>Bacillota</taxon>
        <taxon>Clostridia</taxon>
        <taxon>Eubacteriales</taxon>
        <taxon>Oscillospiraceae</taxon>
        <taxon>Caproicibacterium</taxon>
    </lineage>
</organism>
<name>A0A7G9WJU3_9FIRM</name>
<proteinExistence type="predicted"/>
<dbReference type="AlphaFoldDB" id="A0A7G9WJU3"/>
<dbReference type="GO" id="GO:0016787">
    <property type="term" value="F:hydrolase activity"/>
    <property type="evidence" value="ECO:0007669"/>
    <property type="project" value="UniProtKB-KW"/>
</dbReference>
<dbReference type="Proteomes" id="UP000516046">
    <property type="component" value="Chromosome"/>
</dbReference>
<dbReference type="EMBL" id="CP060696">
    <property type="protein sequence ID" value="QNO18955.1"/>
    <property type="molecule type" value="Genomic_DNA"/>
</dbReference>
<dbReference type="InterPro" id="IPR011604">
    <property type="entry name" value="PDDEXK-like_dom_sf"/>
</dbReference>
<dbReference type="KEGG" id="caml:H6X83_04840"/>
<dbReference type="Gene3D" id="3.90.320.10">
    <property type="match status" value="1"/>
</dbReference>